<dbReference type="InterPro" id="IPR004658">
    <property type="entry name" value="OMP_Slp"/>
</dbReference>
<gene>
    <name evidence="1" type="ORF">SAMN05660831_01746</name>
</gene>
<accession>A0A1I1SNM5</accession>
<keyword evidence="2" id="KW-1185">Reference proteome</keyword>
<dbReference type="PANTHER" id="PTHR37530:SF1">
    <property type="entry name" value="OUTER MEMBRANE PROTEIN SLP"/>
    <property type="match status" value="1"/>
</dbReference>
<dbReference type="GO" id="GO:0019867">
    <property type="term" value="C:outer membrane"/>
    <property type="evidence" value="ECO:0007669"/>
    <property type="project" value="InterPro"/>
</dbReference>
<dbReference type="AlphaFoldDB" id="A0A1I1SNM5"/>
<proteinExistence type="predicted"/>
<dbReference type="NCBIfam" id="TIGR00752">
    <property type="entry name" value="slp"/>
    <property type="match status" value="1"/>
</dbReference>
<dbReference type="STRING" id="1123397.SAMN05660831_01746"/>
<name>A0A1I1SNM5_9GAMM</name>
<dbReference type="PIRSF" id="PIRSF004982">
    <property type="entry name" value="SlP"/>
    <property type="match status" value="1"/>
</dbReference>
<reference evidence="1 2" key="1">
    <citation type="submission" date="2016-10" db="EMBL/GenBank/DDBJ databases">
        <authorList>
            <person name="de Groot N.N."/>
        </authorList>
    </citation>
    <scope>NUCLEOTIDE SEQUENCE [LARGE SCALE GENOMIC DNA]</scope>
    <source>
        <strain evidence="1 2">HL3</strain>
    </source>
</reference>
<organism evidence="1 2">
    <name type="scientific">Thiohalospira halophila DSM 15071</name>
    <dbReference type="NCBI Taxonomy" id="1123397"/>
    <lineage>
        <taxon>Bacteria</taxon>
        <taxon>Pseudomonadati</taxon>
        <taxon>Pseudomonadota</taxon>
        <taxon>Gammaproteobacteria</taxon>
        <taxon>Thiohalospirales</taxon>
        <taxon>Thiohalospiraceae</taxon>
        <taxon>Thiohalospira</taxon>
    </lineage>
</organism>
<dbReference type="Pfam" id="PF03843">
    <property type="entry name" value="Slp"/>
    <property type="match status" value="1"/>
</dbReference>
<keyword evidence="1" id="KW-0449">Lipoprotein</keyword>
<dbReference type="Proteomes" id="UP000198611">
    <property type="component" value="Unassembled WGS sequence"/>
</dbReference>
<dbReference type="PANTHER" id="PTHR37530">
    <property type="entry name" value="OUTER MEMBRANE PROTEIN SLP"/>
    <property type="match status" value="1"/>
</dbReference>
<protein>
    <submittedName>
        <fullName evidence="1">Outer membrane lipoprotein</fullName>
    </submittedName>
</protein>
<dbReference type="EMBL" id="FOMJ01000005">
    <property type="protein sequence ID" value="SFD47981.1"/>
    <property type="molecule type" value="Genomic_DNA"/>
</dbReference>
<sequence length="184" mass="20571">MPTGSGISKGLLAGVLALLLAGCASTIPEPIRQPPTDAPTLEQARADVEEYRGTTVRWGGTLLAVENRAEGARLEILARPLESSGRPESADASPGRFVADMDGVADPALFTLGHEITVVGRLDGLVQGRIGDYTYDYPRVVIQHHYLWQPRIQRPDPVGCDPWYDPWYDPWHYRTWPYRRYPCW</sequence>
<evidence type="ECO:0000313" key="2">
    <source>
        <dbReference type="Proteomes" id="UP000198611"/>
    </source>
</evidence>
<evidence type="ECO:0000313" key="1">
    <source>
        <dbReference type="EMBL" id="SFD47981.1"/>
    </source>
</evidence>